<reference evidence="1 2" key="1">
    <citation type="submission" date="2016-10" db="EMBL/GenBank/DDBJ databases">
        <authorList>
            <person name="de Groot N.N."/>
        </authorList>
    </citation>
    <scope>NUCLEOTIDE SEQUENCE [LARGE SCALE GENOMIC DNA]</scope>
    <source>
        <strain evidence="1 2">CPCC 100156</strain>
    </source>
</reference>
<organism evidence="1 2">
    <name type="scientific">Belnapia rosea</name>
    <dbReference type="NCBI Taxonomy" id="938405"/>
    <lineage>
        <taxon>Bacteria</taxon>
        <taxon>Pseudomonadati</taxon>
        <taxon>Pseudomonadota</taxon>
        <taxon>Alphaproteobacteria</taxon>
        <taxon>Acetobacterales</taxon>
        <taxon>Roseomonadaceae</taxon>
        <taxon>Belnapia</taxon>
    </lineage>
</organism>
<proteinExistence type="predicted"/>
<keyword evidence="2" id="KW-1185">Reference proteome</keyword>
<dbReference type="Proteomes" id="UP000198925">
    <property type="component" value="Unassembled WGS sequence"/>
</dbReference>
<dbReference type="EMBL" id="FMZX01000033">
    <property type="protein sequence ID" value="SDE40011.1"/>
    <property type="molecule type" value="Genomic_DNA"/>
</dbReference>
<protein>
    <submittedName>
        <fullName evidence="1">Uncharacterized protein</fullName>
    </submittedName>
</protein>
<evidence type="ECO:0000313" key="1">
    <source>
        <dbReference type="EMBL" id="SDE40011.1"/>
    </source>
</evidence>
<name>A0A1G7CLB6_9PROT</name>
<accession>A0A1G7CLB6</accession>
<sequence length="54" mass="6276">MEGNYCGSQFVYYGMKASLSTTIEVRHSEPGWQRPELDYWYPTAPSLTGRSRRD</sequence>
<evidence type="ECO:0000313" key="2">
    <source>
        <dbReference type="Proteomes" id="UP000198925"/>
    </source>
</evidence>
<dbReference type="AlphaFoldDB" id="A0A1G7CLB6"/>
<gene>
    <name evidence="1" type="ORF">SAMN04487779_103316</name>
</gene>